<dbReference type="Pfam" id="PF02653">
    <property type="entry name" value="BPD_transp_2"/>
    <property type="match status" value="1"/>
</dbReference>
<gene>
    <name evidence="6" type="ORF">GGQ22_02355</name>
</gene>
<proteinExistence type="predicted"/>
<evidence type="ECO:0000256" key="2">
    <source>
        <dbReference type="ARBA" id="ARBA00022475"/>
    </source>
</evidence>
<keyword evidence="3" id="KW-0812">Transmembrane</keyword>
<evidence type="ECO:0000313" key="6">
    <source>
        <dbReference type="EMBL" id="MTB93913.1"/>
    </source>
</evidence>
<dbReference type="PANTHER" id="PTHR43370:SF2">
    <property type="entry name" value="ABC TRANSPORTER PERMEASE PROTEIN"/>
    <property type="match status" value="1"/>
</dbReference>
<evidence type="ECO:0000256" key="5">
    <source>
        <dbReference type="ARBA" id="ARBA00023136"/>
    </source>
</evidence>
<dbReference type="PANTHER" id="PTHR43370">
    <property type="entry name" value="SUGAR ABC TRANSPORTER INTEGRAL MEMBRANE PROTEIN-RELATED"/>
    <property type="match status" value="1"/>
</dbReference>
<dbReference type="GO" id="GO:0005886">
    <property type="term" value="C:plasma membrane"/>
    <property type="evidence" value="ECO:0007669"/>
    <property type="project" value="UniProtKB-SubCell"/>
</dbReference>
<sequence length="307" mass="32859">MTEFLTLVVPMWVVFTLAAQGTILSGRAGVFNVTQEGVMALGASVGSVVAYKMGSNLGGLLVAFAVGALVGLVLTYMTTQLRMDQFVVGLALFFAATGAAGLLYREVIGVTMTPPKIDTLAKIDIPVLSDIPVIGEPLFRQDYVFFFVVLLSVAMYWFMQRTSAGLDFRSVGENPKAADSLGINVTLARTWSTVVGSGLVAVAGAYFPLHFTGIFTDGMIAGRGWLVIALAFLGGWRPLYVVAGAAFFAGMDVLGQKAQVIGLGIPHQFIEMLPFVATLLVMVFAFRWARQPAHLGLNYDRESRLAG</sequence>
<evidence type="ECO:0000256" key="4">
    <source>
        <dbReference type="ARBA" id="ARBA00022989"/>
    </source>
</evidence>
<keyword evidence="2" id="KW-1003">Cell membrane</keyword>
<dbReference type="InterPro" id="IPR001851">
    <property type="entry name" value="ABC_transp_permease"/>
</dbReference>
<reference evidence="6 7" key="1">
    <citation type="submission" date="2019-10" db="EMBL/GenBank/DDBJ databases">
        <title>Nocardioides novel species isolated from the excrement of Marmot.</title>
        <authorList>
            <person name="Zhang G."/>
        </authorList>
    </citation>
    <scope>NUCLEOTIDE SEQUENCE [LARGE SCALE GENOMIC DNA]</scope>
    <source>
        <strain evidence="7">zg-579</strain>
    </source>
</reference>
<protein>
    <submittedName>
        <fullName evidence="6">ABC transporter permease</fullName>
    </submittedName>
</protein>
<dbReference type="GO" id="GO:0022857">
    <property type="term" value="F:transmembrane transporter activity"/>
    <property type="evidence" value="ECO:0007669"/>
    <property type="project" value="InterPro"/>
</dbReference>
<evidence type="ECO:0000256" key="3">
    <source>
        <dbReference type="ARBA" id="ARBA00022692"/>
    </source>
</evidence>
<dbReference type="EMBL" id="WLCI01000003">
    <property type="protein sequence ID" value="MTB93913.1"/>
    <property type="molecule type" value="Genomic_DNA"/>
</dbReference>
<dbReference type="CDD" id="cd06580">
    <property type="entry name" value="TM_PBP1_transp_TpRbsC_like"/>
    <property type="match status" value="1"/>
</dbReference>
<evidence type="ECO:0000256" key="1">
    <source>
        <dbReference type="ARBA" id="ARBA00004651"/>
    </source>
</evidence>
<dbReference type="Proteomes" id="UP000433406">
    <property type="component" value="Unassembled WGS sequence"/>
</dbReference>
<name>A0A6I3ITV3_9ACTN</name>
<dbReference type="RefSeq" id="WP_154613723.1">
    <property type="nucleotide sequence ID" value="NZ_CP053660.1"/>
</dbReference>
<keyword evidence="7" id="KW-1185">Reference proteome</keyword>
<evidence type="ECO:0000313" key="7">
    <source>
        <dbReference type="Proteomes" id="UP000433406"/>
    </source>
</evidence>
<dbReference type="AlphaFoldDB" id="A0A6I3ITV3"/>
<organism evidence="6 7">
    <name type="scientific">Nocardioides marmotae</name>
    <dbReference type="NCBI Taxonomy" id="2663857"/>
    <lineage>
        <taxon>Bacteria</taxon>
        <taxon>Bacillati</taxon>
        <taxon>Actinomycetota</taxon>
        <taxon>Actinomycetes</taxon>
        <taxon>Propionibacteriales</taxon>
        <taxon>Nocardioidaceae</taxon>
        <taxon>Nocardioides</taxon>
    </lineage>
</organism>
<keyword evidence="4" id="KW-1133">Transmembrane helix</keyword>
<comment type="caution">
    <text evidence="6">The sequence shown here is derived from an EMBL/GenBank/DDBJ whole genome shotgun (WGS) entry which is preliminary data.</text>
</comment>
<comment type="subcellular location">
    <subcellularLocation>
        <location evidence="1">Cell membrane</location>
        <topology evidence="1">Multi-pass membrane protein</topology>
    </subcellularLocation>
</comment>
<accession>A0A6I3ITV3</accession>
<keyword evidence="5" id="KW-0472">Membrane</keyword>